<evidence type="ECO:0000256" key="8">
    <source>
        <dbReference type="ARBA" id="ARBA00023065"/>
    </source>
</evidence>
<dbReference type="Gene3D" id="2.40.170.20">
    <property type="entry name" value="TonB-dependent receptor, beta-barrel domain"/>
    <property type="match status" value="1"/>
</dbReference>
<dbReference type="InterPro" id="IPR036942">
    <property type="entry name" value="Beta-barrel_TonB_sf"/>
</dbReference>
<keyword evidence="3 12" id="KW-1134">Transmembrane beta strand</keyword>
<evidence type="ECO:0000256" key="5">
    <source>
        <dbReference type="ARBA" id="ARBA00022692"/>
    </source>
</evidence>
<keyword evidence="17" id="KW-0675">Receptor</keyword>
<evidence type="ECO:0000256" key="6">
    <source>
        <dbReference type="ARBA" id="ARBA00022729"/>
    </source>
</evidence>
<reference evidence="17 18" key="1">
    <citation type="submission" date="2020-08" db="EMBL/GenBank/DDBJ databases">
        <title>Genomic Encyclopedia of Type Strains, Phase IV (KMG-IV): sequencing the most valuable type-strain genomes for metagenomic binning, comparative biology and taxonomic classification.</title>
        <authorList>
            <person name="Goeker M."/>
        </authorList>
    </citation>
    <scope>NUCLEOTIDE SEQUENCE [LARGE SCALE GENOMIC DNA]</scope>
    <source>
        <strain evidence="17 18">DSM 100044</strain>
    </source>
</reference>
<dbReference type="InterPro" id="IPR039426">
    <property type="entry name" value="TonB-dep_rcpt-like"/>
</dbReference>
<keyword evidence="9 13" id="KW-0798">TonB box</keyword>
<evidence type="ECO:0000256" key="10">
    <source>
        <dbReference type="ARBA" id="ARBA00023136"/>
    </source>
</evidence>
<feature type="signal peptide" evidence="14">
    <location>
        <begin position="1"/>
        <end position="22"/>
    </location>
</feature>
<dbReference type="Gene3D" id="2.170.130.10">
    <property type="entry name" value="TonB-dependent receptor, plug domain"/>
    <property type="match status" value="1"/>
</dbReference>
<dbReference type="Pfam" id="PF07715">
    <property type="entry name" value="Plug"/>
    <property type="match status" value="1"/>
</dbReference>
<dbReference type="InterPro" id="IPR000531">
    <property type="entry name" value="Beta-barrel_TonB"/>
</dbReference>
<keyword evidence="10 12" id="KW-0472">Membrane</keyword>
<sequence>MRMKLACGVAFAALMIPGAAFAQSTGTVDAEGEDVVVTGSRGAPTVAGVQTPDTPKARAVITQELIERRAPGQTIFDTINLVPGVSFTNSDPYGSSGGQLRIRGFSGDRVSTTFDGIPLNDSGNYSIYTNQQLDPELIEQVNVNFGATDVDSPTASASGGTVNYRSVTPTDEMHVIGVYSHGTFDRNRVFGMLNTGVFTKFGTKMWIAASSDRYDQYRGYGEIYKQQYNFRLYQPIGGSGDFIALGGHFNKNRNNSYSNPTLTNIRTTVQGATIPTTATPAAPYTLDLSDRQFDSVFDNRSSAFLYDFTCARPAAAGVNGTAQNDTQGQCFNVKDTAINPSDTGNLRINSRFSLSDALTFTFDGAYSFTRANGGGSTVFSEANARANGTNQYNLQFQRVGAGIATGADLNGDGDLLDNVRVYWPSNTRTQRFTAIAGLRYDLDQNNLVRLAYTWDRARHRQTGEASLLSAQGAPFEVFSALDNEGPYAVRDAAGEVLNKRNRLSYAILHQISGEYRGQFFDDALKVQLGVRAPFFRRNLTNYCYTIPGNSSDAYCTSQSAASVAANPTTAGYGLPYNNRLKTYSSVLPNVGLTYNLVSDLSMFATYAKGYSVPKTDNLYSFDDVKINPVDEVKPEKTDTFELGLRYSSRTIQAQVVGWYTYYKNRIISSLVQLEGGATQSLDRNVGAVKQGGVDASVAVRPVKWLSLYGFGSYLDSELQNDAIDPIRGTVIAATRGKFTVETPKWQYGGRAQLDFGAVSGGVEAKHTGDRWVTDVNDLKSAGYTVVNADVRLSLTPVGLERTYLQFNVTNLLKERYFGNLATNTAFSNNPRFTFGAPRTFIGSIHFEY</sequence>
<comment type="caution">
    <text evidence="17">The sequence shown here is derived from an EMBL/GenBank/DDBJ whole genome shotgun (WGS) entry which is preliminary data.</text>
</comment>
<dbReference type="PROSITE" id="PS52016">
    <property type="entry name" value="TONB_DEPENDENT_REC_3"/>
    <property type="match status" value="1"/>
</dbReference>
<evidence type="ECO:0000256" key="1">
    <source>
        <dbReference type="ARBA" id="ARBA00004571"/>
    </source>
</evidence>
<dbReference type="PANTHER" id="PTHR32552:SF89">
    <property type="entry name" value="CATECHOLATE SIDEROPHORE RECEPTOR FIU"/>
    <property type="match status" value="1"/>
</dbReference>
<evidence type="ECO:0000313" key="17">
    <source>
        <dbReference type="EMBL" id="MBB5714524.1"/>
    </source>
</evidence>
<dbReference type="EMBL" id="JACIJK010000003">
    <property type="protein sequence ID" value="MBB5714524.1"/>
    <property type="molecule type" value="Genomic_DNA"/>
</dbReference>
<feature type="domain" description="TonB-dependent receptor-like beta-barrel" evidence="15">
    <location>
        <begin position="337"/>
        <end position="811"/>
    </location>
</feature>
<dbReference type="Proteomes" id="UP000546200">
    <property type="component" value="Unassembled WGS sequence"/>
</dbReference>
<keyword evidence="4" id="KW-0410">Iron transport</keyword>
<evidence type="ECO:0000256" key="2">
    <source>
        <dbReference type="ARBA" id="ARBA00022448"/>
    </source>
</evidence>
<evidence type="ECO:0000256" key="7">
    <source>
        <dbReference type="ARBA" id="ARBA00023004"/>
    </source>
</evidence>
<dbReference type="SUPFAM" id="SSF56935">
    <property type="entry name" value="Porins"/>
    <property type="match status" value="1"/>
</dbReference>
<evidence type="ECO:0000256" key="11">
    <source>
        <dbReference type="ARBA" id="ARBA00023237"/>
    </source>
</evidence>
<dbReference type="GO" id="GO:0015344">
    <property type="term" value="F:siderophore uptake transmembrane transporter activity"/>
    <property type="evidence" value="ECO:0007669"/>
    <property type="project" value="TreeGrafter"/>
</dbReference>
<keyword evidence="18" id="KW-1185">Reference proteome</keyword>
<organism evidence="17 18">
    <name type="scientific">Sphingomonas aerophila</name>
    <dbReference type="NCBI Taxonomy" id="1344948"/>
    <lineage>
        <taxon>Bacteria</taxon>
        <taxon>Pseudomonadati</taxon>
        <taxon>Pseudomonadota</taxon>
        <taxon>Alphaproteobacteria</taxon>
        <taxon>Sphingomonadales</taxon>
        <taxon>Sphingomonadaceae</taxon>
        <taxon>Sphingomonas</taxon>
    </lineage>
</organism>
<keyword evidence="8" id="KW-0406">Ion transport</keyword>
<name>A0A7W9BCL6_9SPHN</name>
<evidence type="ECO:0000256" key="12">
    <source>
        <dbReference type="PROSITE-ProRule" id="PRU01360"/>
    </source>
</evidence>
<keyword evidence="6 14" id="KW-0732">Signal</keyword>
<dbReference type="InterPro" id="IPR012910">
    <property type="entry name" value="Plug_dom"/>
</dbReference>
<comment type="similarity">
    <text evidence="12 13">Belongs to the TonB-dependent receptor family.</text>
</comment>
<feature type="chain" id="PRO_5030759120" evidence="14">
    <location>
        <begin position="23"/>
        <end position="848"/>
    </location>
</feature>
<evidence type="ECO:0000259" key="15">
    <source>
        <dbReference type="Pfam" id="PF00593"/>
    </source>
</evidence>
<keyword evidence="11 12" id="KW-0998">Cell outer membrane</keyword>
<dbReference type="PANTHER" id="PTHR32552">
    <property type="entry name" value="FERRICHROME IRON RECEPTOR-RELATED"/>
    <property type="match status" value="1"/>
</dbReference>
<evidence type="ECO:0000256" key="9">
    <source>
        <dbReference type="ARBA" id="ARBA00023077"/>
    </source>
</evidence>
<evidence type="ECO:0000313" key="18">
    <source>
        <dbReference type="Proteomes" id="UP000546200"/>
    </source>
</evidence>
<accession>A0A7W9BCL6</accession>
<evidence type="ECO:0000256" key="4">
    <source>
        <dbReference type="ARBA" id="ARBA00022496"/>
    </source>
</evidence>
<dbReference type="InterPro" id="IPR037066">
    <property type="entry name" value="Plug_dom_sf"/>
</dbReference>
<evidence type="ECO:0000256" key="14">
    <source>
        <dbReference type="SAM" id="SignalP"/>
    </source>
</evidence>
<comment type="subcellular location">
    <subcellularLocation>
        <location evidence="1 12">Cell outer membrane</location>
        <topology evidence="1 12">Multi-pass membrane protein</topology>
    </subcellularLocation>
</comment>
<evidence type="ECO:0000259" key="16">
    <source>
        <dbReference type="Pfam" id="PF07715"/>
    </source>
</evidence>
<keyword evidence="5 12" id="KW-0812">Transmembrane</keyword>
<keyword evidence="7" id="KW-0408">Iron</keyword>
<proteinExistence type="inferred from homology"/>
<dbReference type="Pfam" id="PF00593">
    <property type="entry name" value="TonB_dep_Rec_b-barrel"/>
    <property type="match status" value="1"/>
</dbReference>
<dbReference type="AlphaFoldDB" id="A0A7W9BCL6"/>
<dbReference type="GO" id="GO:0009279">
    <property type="term" value="C:cell outer membrane"/>
    <property type="evidence" value="ECO:0007669"/>
    <property type="project" value="UniProtKB-SubCell"/>
</dbReference>
<gene>
    <name evidence="17" type="ORF">FHS94_001355</name>
</gene>
<dbReference type="RefSeq" id="WP_184055882.1">
    <property type="nucleotide sequence ID" value="NZ_JACIJK010000003.1"/>
</dbReference>
<protein>
    <submittedName>
        <fullName evidence="17">Iron complex outermembrane receptor protein</fullName>
    </submittedName>
</protein>
<evidence type="ECO:0000256" key="3">
    <source>
        <dbReference type="ARBA" id="ARBA00022452"/>
    </source>
</evidence>
<evidence type="ECO:0000256" key="13">
    <source>
        <dbReference type="RuleBase" id="RU003357"/>
    </source>
</evidence>
<feature type="domain" description="TonB-dependent receptor plug" evidence="16">
    <location>
        <begin position="53"/>
        <end position="158"/>
    </location>
</feature>
<keyword evidence="2 12" id="KW-0813">Transport</keyword>